<evidence type="ECO:0000256" key="9">
    <source>
        <dbReference type="ARBA" id="ARBA00023239"/>
    </source>
</evidence>
<evidence type="ECO:0000313" key="14">
    <source>
        <dbReference type="EMBL" id="MPV86662.1"/>
    </source>
</evidence>
<evidence type="ECO:0000256" key="1">
    <source>
        <dbReference type="ARBA" id="ARBA00001928"/>
    </source>
</evidence>
<dbReference type="RefSeq" id="WP_152810658.1">
    <property type="nucleotide sequence ID" value="NZ_WHNW01000010.1"/>
</dbReference>
<evidence type="ECO:0000256" key="2">
    <source>
        <dbReference type="ARBA" id="ARBA00005189"/>
    </source>
</evidence>
<keyword evidence="7" id="KW-0865">Zymogen</keyword>
<keyword evidence="4" id="KW-0444">Lipid biosynthesis</keyword>
<feature type="region of interest" description="Disordered" evidence="13">
    <location>
        <begin position="274"/>
        <end position="297"/>
    </location>
</feature>
<dbReference type="InterPro" id="IPR003817">
    <property type="entry name" value="PS_Dcarbxylase"/>
</dbReference>
<dbReference type="Proteomes" id="UP000471298">
    <property type="component" value="Unassembled WGS sequence"/>
</dbReference>
<dbReference type="EMBL" id="WHNW01000010">
    <property type="protein sequence ID" value="MPV86662.1"/>
    <property type="molecule type" value="Genomic_DNA"/>
</dbReference>
<keyword evidence="9 14" id="KW-0456">Lyase</keyword>
<dbReference type="InParanoid" id="A0A6N7EVY6"/>
<dbReference type="PANTHER" id="PTHR10067:SF6">
    <property type="entry name" value="PHOSPHATIDYLSERINE DECARBOXYLASE PROENZYME, MITOCHONDRIAL"/>
    <property type="match status" value="1"/>
</dbReference>
<protein>
    <recommendedName>
        <fullName evidence="3">phosphatidylserine decarboxylase</fullName>
        <ecNumber evidence="3">4.1.1.65</ecNumber>
    </recommendedName>
</protein>
<feature type="compositionally biased region" description="Basic and acidic residues" evidence="13">
    <location>
        <begin position="277"/>
        <end position="288"/>
    </location>
</feature>
<evidence type="ECO:0000256" key="6">
    <source>
        <dbReference type="ARBA" id="ARBA00023098"/>
    </source>
</evidence>
<keyword evidence="15" id="KW-1185">Reference proteome</keyword>
<comment type="pathway">
    <text evidence="2">Lipid metabolism.</text>
</comment>
<comment type="pathway">
    <text evidence="12">Phospholipid metabolism; phosphatidylethanolamine biosynthesis.</text>
</comment>
<name>A0A6N7EVY6_9GAMM</name>
<dbReference type="EC" id="4.1.1.65" evidence="3"/>
<comment type="caution">
    <text evidence="14">The sequence shown here is derived from an EMBL/GenBank/DDBJ whole genome shotgun (WGS) entry which is preliminary data.</text>
</comment>
<dbReference type="AlphaFoldDB" id="A0A6N7EVY6"/>
<comment type="cofactor">
    <cofactor evidence="1">
        <name>pyruvate</name>
        <dbReference type="ChEBI" id="CHEBI:15361"/>
    </cofactor>
</comment>
<dbReference type="PANTHER" id="PTHR10067">
    <property type="entry name" value="PHOSPHATIDYLSERINE DECARBOXYLASE"/>
    <property type="match status" value="1"/>
</dbReference>
<dbReference type="UniPathway" id="UPA00558"/>
<evidence type="ECO:0000313" key="15">
    <source>
        <dbReference type="Proteomes" id="UP000471298"/>
    </source>
</evidence>
<evidence type="ECO:0000256" key="13">
    <source>
        <dbReference type="SAM" id="MobiDB-lite"/>
    </source>
</evidence>
<dbReference type="FunCoup" id="A0A6N7EVY6">
    <property type="interactions" value="273"/>
</dbReference>
<proteinExistence type="predicted"/>
<dbReference type="GO" id="GO:0004609">
    <property type="term" value="F:phosphatidylserine decarboxylase activity"/>
    <property type="evidence" value="ECO:0007669"/>
    <property type="project" value="UniProtKB-EC"/>
</dbReference>
<keyword evidence="10" id="KW-1208">Phospholipid metabolism</keyword>
<evidence type="ECO:0000256" key="4">
    <source>
        <dbReference type="ARBA" id="ARBA00022516"/>
    </source>
</evidence>
<evidence type="ECO:0000256" key="7">
    <source>
        <dbReference type="ARBA" id="ARBA00023145"/>
    </source>
</evidence>
<evidence type="ECO:0000256" key="12">
    <source>
        <dbReference type="ARBA" id="ARBA00024326"/>
    </source>
</evidence>
<evidence type="ECO:0000256" key="10">
    <source>
        <dbReference type="ARBA" id="ARBA00023264"/>
    </source>
</evidence>
<organism evidence="14 15">
    <name type="scientific">Ostreibacterium oceani</name>
    <dbReference type="NCBI Taxonomy" id="2654998"/>
    <lineage>
        <taxon>Bacteria</taxon>
        <taxon>Pseudomonadati</taxon>
        <taxon>Pseudomonadota</taxon>
        <taxon>Gammaproteobacteria</taxon>
        <taxon>Cardiobacteriales</taxon>
        <taxon>Ostreibacteriaceae</taxon>
        <taxon>Ostreibacterium</taxon>
    </lineage>
</organism>
<sequence length="297" mass="33387">MHPTIHRILPKKLLSALMYRSARIRQPQIKSLLIRFYMRITGASLHDAARQRIAEYDSLLDFFTRELAPNARPIYGNETDWICPVDGQIAHIGDIQEGNIFQIKGHHYALTDLLTSDYCQGYENGQATTIYLAPHNYHRIHIPYQANLKRARYVPGALNSVSVSLLKHIQGLFAKNERVILEFACNDNSDDDFIMVLVGAVNVGSIETVYHGEITPNGNATPMELAGSQHVSEKGAEIGRFNLGSTIILIRKNRQLTWCKSDNETCQLGQILATPKDTQRDTPRDTSATHKNHQGLS</sequence>
<keyword evidence="11" id="KW-0670">Pyruvate</keyword>
<dbReference type="NCBIfam" id="TIGR00163">
    <property type="entry name" value="PS_decarb"/>
    <property type="match status" value="1"/>
</dbReference>
<gene>
    <name evidence="14" type="primary">psd</name>
    <name evidence="14" type="ORF">GCU85_07990</name>
</gene>
<dbReference type="GO" id="GO:0006646">
    <property type="term" value="P:phosphatidylethanolamine biosynthetic process"/>
    <property type="evidence" value="ECO:0007669"/>
    <property type="project" value="UniProtKB-UniPathway"/>
</dbReference>
<keyword evidence="6" id="KW-0443">Lipid metabolism</keyword>
<evidence type="ECO:0000256" key="3">
    <source>
        <dbReference type="ARBA" id="ARBA00012243"/>
    </source>
</evidence>
<reference evidence="14 15" key="1">
    <citation type="submission" date="2019-10" db="EMBL/GenBank/DDBJ databases">
        <title>Cardiobacteriales fam. a chemoheterotrophic member of the order Cardiobacteriales, and proposal of Cardiobacteriales fam. nov.</title>
        <authorList>
            <person name="Wang C."/>
        </authorList>
    </citation>
    <scope>NUCLEOTIDE SEQUENCE [LARGE SCALE GENOMIC DNA]</scope>
    <source>
        <strain evidence="14 15">ML27</strain>
    </source>
</reference>
<evidence type="ECO:0000256" key="11">
    <source>
        <dbReference type="ARBA" id="ARBA00023317"/>
    </source>
</evidence>
<keyword evidence="5" id="KW-0210">Decarboxylase</keyword>
<accession>A0A6N7EVY6</accession>
<dbReference type="InterPro" id="IPR033177">
    <property type="entry name" value="PSD-B"/>
</dbReference>
<evidence type="ECO:0000256" key="5">
    <source>
        <dbReference type="ARBA" id="ARBA00022793"/>
    </source>
</evidence>
<evidence type="ECO:0000256" key="8">
    <source>
        <dbReference type="ARBA" id="ARBA00023209"/>
    </source>
</evidence>
<dbReference type="Pfam" id="PF02666">
    <property type="entry name" value="PS_Dcarbxylase"/>
    <property type="match status" value="1"/>
</dbReference>
<keyword evidence="8" id="KW-0594">Phospholipid biosynthesis</keyword>